<evidence type="ECO:0000256" key="1">
    <source>
        <dbReference type="ARBA" id="ARBA00005568"/>
    </source>
</evidence>
<dbReference type="InterPro" id="IPR015813">
    <property type="entry name" value="Pyrv/PenolPyrv_kinase-like_dom"/>
</dbReference>
<keyword evidence="2" id="KW-0479">Metal-binding</keyword>
<dbReference type="InterPro" id="IPR040442">
    <property type="entry name" value="Pyrv_kinase-like_dom_sf"/>
</dbReference>
<keyword evidence="3" id="KW-0456">Lyase</keyword>
<evidence type="ECO:0000256" key="3">
    <source>
        <dbReference type="ARBA" id="ARBA00023239"/>
    </source>
</evidence>
<evidence type="ECO:0000313" key="5">
    <source>
        <dbReference type="EMBL" id="GAA0935997.1"/>
    </source>
</evidence>
<dbReference type="EMBL" id="BAAAHP010000075">
    <property type="protein sequence ID" value="GAA0935997.1"/>
    <property type="molecule type" value="Genomic_DNA"/>
</dbReference>
<evidence type="ECO:0000313" key="6">
    <source>
        <dbReference type="Proteomes" id="UP001499967"/>
    </source>
</evidence>
<dbReference type="SUPFAM" id="SSF51621">
    <property type="entry name" value="Phosphoenolpyruvate/pyruvate domain"/>
    <property type="match status" value="1"/>
</dbReference>
<dbReference type="PANTHER" id="PTHR30502:SF0">
    <property type="entry name" value="PHOSPHOENOLPYRUVATE CARBOXYLASE FAMILY PROTEIN"/>
    <property type="match status" value="1"/>
</dbReference>
<protein>
    <recommendedName>
        <fullName evidence="4">HpcH/HpaI aldolase/citrate lyase domain-containing protein</fullName>
    </recommendedName>
</protein>
<proteinExistence type="inferred from homology"/>
<comment type="similarity">
    <text evidence="1">Belongs to the HpcH/HpaI aldolase family.</text>
</comment>
<reference evidence="5 6" key="1">
    <citation type="journal article" date="2019" name="Int. J. Syst. Evol. Microbiol.">
        <title>The Global Catalogue of Microorganisms (GCM) 10K type strain sequencing project: providing services to taxonomists for standard genome sequencing and annotation.</title>
        <authorList>
            <consortium name="The Broad Institute Genomics Platform"/>
            <consortium name="The Broad Institute Genome Sequencing Center for Infectious Disease"/>
            <person name="Wu L."/>
            <person name="Ma J."/>
        </authorList>
    </citation>
    <scope>NUCLEOTIDE SEQUENCE [LARGE SCALE GENOMIC DNA]</scope>
    <source>
        <strain evidence="5 6">JCM 11117</strain>
    </source>
</reference>
<dbReference type="InterPro" id="IPR005000">
    <property type="entry name" value="Aldolase/citrate-lyase_domain"/>
</dbReference>
<comment type="caution">
    <text evidence="5">The sequence shown here is derived from an EMBL/GenBank/DDBJ whole genome shotgun (WGS) entry which is preliminary data.</text>
</comment>
<gene>
    <name evidence="5" type="ORF">GCM10009559_27930</name>
</gene>
<keyword evidence="6" id="KW-1185">Reference proteome</keyword>
<dbReference type="PANTHER" id="PTHR30502">
    <property type="entry name" value="2-KETO-3-DEOXY-L-RHAMNONATE ALDOLASE"/>
    <property type="match status" value="1"/>
</dbReference>
<dbReference type="Gene3D" id="3.20.20.60">
    <property type="entry name" value="Phosphoenolpyruvate-binding domains"/>
    <property type="match status" value="1"/>
</dbReference>
<feature type="domain" description="HpcH/HpaI aldolase/citrate lyase" evidence="4">
    <location>
        <begin position="11"/>
        <end position="228"/>
    </location>
</feature>
<sequence length="247" mass="24969">MSDVLRAPALGTWVKLSSPTTVEIMAYAGFDFVVVDLEHTLLDLGTTQTMISLARASGMLPLVRVPDHTASTIQRVLDAGAAGVLVPHVDTAEQAGAVARACRFPPHGTRGAGSTGPAGRWGRLSRAEYVRHGNDEVLCIPQLESGRAVREAGRIAAVPGVDAVFLGAADLAMDVGTSDVADLLAAVRAAARDAGAPVGSAAASASAARAALDAGDTFVVCSNDTSMLAAAAVDTVAAVRRASAASS</sequence>
<name>A0ABN1Q0F0_9PSEU</name>
<organism evidence="5 6">
    <name type="scientific">Pseudonocardia zijingensis</name>
    <dbReference type="NCBI Taxonomy" id="153376"/>
    <lineage>
        <taxon>Bacteria</taxon>
        <taxon>Bacillati</taxon>
        <taxon>Actinomycetota</taxon>
        <taxon>Actinomycetes</taxon>
        <taxon>Pseudonocardiales</taxon>
        <taxon>Pseudonocardiaceae</taxon>
        <taxon>Pseudonocardia</taxon>
    </lineage>
</organism>
<dbReference type="InterPro" id="IPR050251">
    <property type="entry name" value="HpcH-HpaI_aldolase"/>
</dbReference>
<dbReference type="Pfam" id="PF03328">
    <property type="entry name" value="HpcH_HpaI"/>
    <property type="match status" value="1"/>
</dbReference>
<dbReference type="Proteomes" id="UP001499967">
    <property type="component" value="Unassembled WGS sequence"/>
</dbReference>
<dbReference type="RefSeq" id="WP_343941777.1">
    <property type="nucleotide sequence ID" value="NZ_BAAAHP010000075.1"/>
</dbReference>
<evidence type="ECO:0000256" key="2">
    <source>
        <dbReference type="ARBA" id="ARBA00022723"/>
    </source>
</evidence>
<accession>A0ABN1Q0F0</accession>
<evidence type="ECO:0000259" key="4">
    <source>
        <dbReference type="Pfam" id="PF03328"/>
    </source>
</evidence>